<dbReference type="PROSITE" id="PS50021">
    <property type="entry name" value="CH"/>
    <property type="match status" value="1"/>
</dbReference>
<dbReference type="Pfam" id="PF00402">
    <property type="entry name" value="Calponin"/>
    <property type="match status" value="1"/>
</dbReference>
<dbReference type="RefSeq" id="XP_014150684.1">
    <property type="nucleotide sequence ID" value="XM_014295209.1"/>
</dbReference>
<feature type="compositionally biased region" description="Polar residues" evidence="2">
    <location>
        <begin position="84"/>
        <end position="101"/>
    </location>
</feature>
<feature type="compositionally biased region" description="Polar residues" evidence="2">
    <location>
        <begin position="114"/>
        <end position="123"/>
    </location>
</feature>
<protein>
    <recommendedName>
        <fullName evidence="3">Calponin-homology (CH) domain-containing protein</fullName>
    </recommendedName>
</protein>
<dbReference type="STRING" id="667725.A0A0L0FJ28"/>
<dbReference type="GO" id="GO:0015629">
    <property type="term" value="C:actin cytoskeleton"/>
    <property type="evidence" value="ECO:0007669"/>
    <property type="project" value="TreeGrafter"/>
</dbReference>
<dbReference type="Gene3D" id="1.10.418.10">
    <property type="entry name" value="Calponin-like domain"/>
    <property type="match status" value="1"/>
</dbReference>
<sequence>MAFKQMENINYFLTAIQKYGVPIFDTFQTVDLFEAKNMLQVVNCIHSLGRTAQAKGFDGPVIGVKMSTENKRNFDEQILRKGETMTTQHTAGYTGGASQKGMSFGTRREVANPETATHRYNGQ</sequence>
<evidence type="ECO:0000259" key="3">
    <source>
        <dbReference type="PROSITE" id="PS50021"/>
    </source>
</evidence>
<dbReference type="AlphaFoldDB" id="A0A0L0FJ28"/>
<comment type="similarity">
    <text evidence="1">Belongs to the calponin family.</text>
</comment>
<accession>A0A0L0FJ28</accession>
<dbReference type="InterPro" id="IPR001715">
    <property type="entry name" value="CH_dom"/>
</dbReference>
<dbReference type="Proteomes" id="UP000054560">
    <property type="component" value="Unassembled WGS sequence"/>
</dbReference>
<dbReference type="EMBL" id="KQ242964">
    <property type="protein sequence ID" value="KNC76782.1"/>
    <property type="molecule type" value="Genomic_DNA"/>
</dbReference>
<dbReference type="InterPro" id="IPR036872">
    <property type="entry name" value="CH_dom_sf"/>
</dbReference>
<gene>
    <name evidence="4" type="ORF">SARC_10735</name>
</gene>
<organism evidence="4 5">
    <name type="scientific">Sphaeroforma arctica JP610</name>
    <dbReference type="NCBI Taxonomy" id="667725"/>
    <lineage>
        <taxon>Eukaryota</taxon>
        <taxon>Ichthyosporea</taxon>
        <taxon>Ichthyophonida</taxon>
        <taxon>Sphaeroforma</taxon>
    </lineage>
</organism>
<dbReference type="OrthoDB" id="21595at2759"/>
<feature type="domain" description="Calponin-homology (CH)" evidence="3">
    <location>
        <begin position="1"/>
        <end position="53"/>
    </location>
</feature>
<dbReference type="SUPFAM" id="SSF47576">
    <property type="entry name" value="Calponin-homology domain, CH-domain"/>
    <property type="match status" value="1"/>
</dbReference>
<dbReference type="GeneID" id="25911239"/>
<evidence type="ECO:0000313" key="5">
    <source>
        <dbReference type="Proteomes" id="UP000054560"/>
    </source>
</evidence>
<dbReference type="InterPro" id="IPR003096">
    <property type="entry name" value="SM22_calponin"/>
</dbReference>
<dbReference type="GO" id="GO:0007015">
    <property type="term" value="P:actin filament organization"/>
    <property type="evidence" value="ECO:0007669"/>
    <property type="project" value="TreeGrafter"/>
</dbReference>
<evidence type="ECO:0000313" key="4">
    <source>
        <dbReference type="EMBL" id="KNC76782.1"/>
    </source>
</evidence>
<name>A0A0L0FJ28_9EUKA</name>
<feature type="region of interest" description="Disordered" evidence="2">
    <location>
        <begin position="81"/>
        <end position="123"/>
    </location>
</feature>
<evidence type="ECO:0000256" key="2">
    <source>
        <dbReference type="SAM" id="MobiDB-lite"/>
    </source>
</evidence>
<reference evidence="4 5" key="1">
    <citation type="submission" date="2011-02" db="EMBL/GenBank/DDBJ databases">
        <title>The Genome Sequence of Sphaeroforma arctica JP610.</title>
        <authorList>
            <consortium name="The Broad Institute Genome Sequencing Platform"/>
            <person name="Russ C."/>
            <person name="Cuomo C."/>
            <person name="Young S.K."/>
            <person name="Zeng Q."/>
            <person name="Gargeya S."/>
            <person name="Alvarado L."/>
            <person name="Berlin A."/>
            <person name="Chapman S.B."/>
            <person name="Chen Z."/>
            <person name="Freedman E."/>
            <person name="Gellesch M."/>
            <person name="Goldberg J."/>
            <person name="Griggs A."/>
            <person name="Gujja S."/>
            <person name="Heilman E."/>
            <person name="Heiman D."/>
            <person name="Howarth C."/>
            <person name="Mehta T."/>
            <person name="Neiman D."/>
            <person name="Pearson M."/>
            <person name="Roberts A."/>
            <person name="Saif S."/>
            <person name="Shea T."/>
            <person name="Shenoy N."/>
            <person name="Sisk P."/>
            <person name="Stolte C."/>
            <person name="Sykes S."/>
            <person name="White J."/>
            <person name="Yandava C."/>
            <person name="Burger G."/>
            <person name="Gray M.W."/>
            <person name="Holland P.W.H."/>
            <person name="King N."/>
            <person name="Lang F.B.F."/>
            <person name="Roger A.J."/>
            <person name="Ruiz-Trillo I."/>
            <person name="Haas B."/>
            <person name="Nusbaum C."/>
            <person name="Birren B."/>
        </authorList>
    </citation>
    <scope>NUCLEOTIDE SEQUENCE [LARGE SCALE GENOMIC DNA]</scope>
    <source>
        <strain evidence="4 5">JP610</strain>
    </source>
</reference>
<proteinExistence type="inferred from homology"/>
<dbReference type="GO" id="GO:0051015">
    <property type="term" value="F:actin filament binding"/>
    <property type="evidence" value="ECO:0007669"/>
    <property type="project" value="TreeGrafter"/>
</dbReference>
<dbReference type="PANTHER" id="PTHR47385">
    <property type="entry name" value="CALPONIN"/>
    <property type="match status" value="1"/>
</dbReference>
<keyword evidence="5" id="KW-1185">Reference proteome</keyword>
<dbReference type="InterPro" id="IPR050606">
    <property type="entry name" value="Calponin-like"/>
</dbReference>
<evidence type="ECO:0000256" key="1">
    <source>
        <dbReference type="ARBA" id="ARBA00009631"/>
    </source>
</evidence>
<dbReference type="PANTHER" id="PTHR47385:SF14">
    <property type="entry name" value="TRANSGELIN"/>
    <property type="match status" value="1"/>
</dbReference>
<dbReference type="Pfam" id="PF00307">
    <property type="entry name" value="CH"/>
    <property type="match status" value="1"/>
</dbReference>
<dbReference type="InterPro" id="IPR000557">
    <property type="entry name" value="Calponin_repeat"/>
</dbReference>
<dbReference type="PRINTS" id="PR00888">
    <property type="entry name" value="SM22CALPONIN"/>
</dbReference>
<dbReference type="eggNOG" id="KOG2046">
    <property type="taxonomic scope" value="Eukaryota"/>
</dbReference>